<name>E1YLA0_9BACT</name>
<reference evidence="2" key="1">
    <citation type="journal article" date="2011" name="Environ. Microbiol.">
        <title>Genomic insights into the metabolic potential of the polycyclic aromatic hydrocarbon degrading sulfate-reducing Deltaproteobacterium N47.</title>
        <authorList>
            <person name="Bergmann F."/>
            <person name="Selesi D."/>
            <person name="Weinmaier T."/>
            <person name="Tischler P."/>
            <person name="Rattei T."/>
            <person name="Meckenstock R.U."/>
        </authorList>
    </citation>
    <scope>NUCLEOTIDE SEQUENCE</scope>
</reference>
<keyword evidence="1" id="KW-0812">Transmembrane</keyword>
<organism evidence="2">
    <name type="scientific">uncultured Desulfobacterium sp</name>
    <dbReference type="NCBI Taxonomy" id="201089"/>
    <lineage>
        <taxon>Bacteria</taxon>
        <taxon>Pseudomonadati</taxon>
        <taxon>Thermodesulfobacteriota</taxon>
        <taxon>Desulfobacteria</taxon>
        <taxon>Desulfobacterales</taxon>
        <taxon>Desulfobacteriaceae</taxon>
        <taxon>Desulfobacterium</taxon>
        <taxon>environmental samples</taxon>
    </lineage>
</organism>
<gene>
    <name evidence="2" type="ORF">N47_E43950</name>
</gene>
<sequence length="110" mass="12537">MKMFQTADPRISLSSLALQYTVFKEQFPEKFGTSLFFLSDHRKSSWIPNGLDDVGMAGINIFTFFFSCNLIARGIFQSVHFNKTCLNTKLLKSGNQLPEKTIAILWFSTD</sequence>
<keyword evidence="1" id="KW-1133">Transmembrane helix</keyword>
<evidence type="ECO:0000313" key="2">
    <source>
        <dbReference type="EMBL" id="CBX30883.1"/>
    </source>
</evidence>
<protein>
    <submittedName>
        <fullName evidence="2">Uncharacterized protein</fullName>
    </submittedName>
</protein>
<dbReference type="EMBL" id="FR695877">
    <property type="protein sequence ID" value="CBX30883.1"/>
    <property type="molecule type" value="Genomic_DNA"/>
</dbReference>
<dbReference type="AlphaFoldDB" id="E1YLA0"/>
<evidence type="ECO:0000256" key="1">
    <source>
        <dbReference type="SAM" id="Phobius"/>
    </source>
</evidence>
<proteinExistence type="predicted"/>
<keyword evidence="1" id="KW-0472">Membrane</keyword>
<accession>E1YLA0</accession>
<feature type="transmembrane region" description="Helical" evidence="1">
    <location>
        <begin position="54"/>
        <end position="72"/>
    </location>
</feature>